<keyword evidence="2" id="KW-1185">Reference proteome</keyword>
<gene>
    <name evidence="1" type="ORF">BTN49_2656</name>
</gene>
<evidence type="ECO:0000313" key="2">
    <source>
        <dbReference type="Proteomes" id="UP000219020"/>
    </source>
</evidence>
<proteinExistence type="predicted"/>
<name>A0A2A5T0F9_9GAMM</name>
<comment type="caution">
    <text evidence="1">The sequence shown here is derived from an EMBL/GenBank/DDBJ whole genome shotgun (WGS) entry which is preliminary data.</text>
</comment>
<evidence type="ECO:0000313" key="1">
    <source>
        <dbReference type="EMBL" id="PCS21644.1"/>
    </source>
</evidence>
<accession>A0A2A5T0F9</accession>
<organism evidence="1 2">
    <name type="scientific">Candidatus Enterovibrio escicola</name>
    <dbReference type="NCBI Taxonomy" id="1927127"/>
    <lineage>
        <taxon>Bacteria</taxon>
        <taxon>Pseudomonadati</taxon>
        <taxon>Pseudomonadota</taxon>
        <taxon>Gammaproteobacteria</taxon>
        <taxon>Vibrionales</taxon>
        <taxon>Vibrionaceae</taxon>
        <taxon>Enterovibrio</taxon>
    </lineage>
</organism>
<dbReference type="Proteomes" id="UP000219020">
    <property type="component" value="Unassembled WGS sequence"/>
</dbReference>
<sequence length="38" mass="4487">MKGKRAKIQVLKGEYYELYRRRQASLTGISQIDTKIMI</sequence>
<dbReference type="EMBL" id="NBYY01000031">
    <property type="protein sequence ID" value="PCS21644.1"/>
    <property type="molecule type" value="Genomic_DNA"/>
</dbReference>
<dbReference type="AlphaFoldDB" id="A0A2A5T0F9"/>
<protein>
    <submittedName>
        <fullName evidence="1">Uncharacterized protein</fullName>
    </submittedName>
</protein>
<reference evidence="2" key="1">
    <citation type="submission" date="2017-04" db="EMBL/GenBank/DDBJ databases">
        <title>Genome evolution of the luminous symbionts of deep sea anglerfish.</title>
        <authorList>
            <person name="Hendry T.A."/>
        </authorList>
    </citation>
    <scope>NUCLEOTIDE SEQUENCE [LARGE SCALE GENOMIC DNA]</scope>
</reference>